<accession>A0A193QFR4</accession>
<sequence>MWLGAQAGQVKGVIDSRFVFYVVADVINGAEGDRPGLYQIVARLIAGLSGFRPANDGPMRFEEGRNLYTEKQGNCGVVLYGTYFTCEEPVIPLIQDDGMDEYLRHYQTFTQKDGSPPFAAHITLRGESHDNE</sequence>
<dbReference type="Proteomes" id="UP000245838">
    <property type="component" value="Chromosome sggmmb4_Chromosome"/>
</dbReference>
<gene>
    <name evidence="1" type="ORF">SGGMMB4_00795</name>
</gene>
<reference evidence="1 2" key="1">
    <citation type="submission" date="2015-05" db="EMBL/GenBank/DDBJ databases">
        <authorList>
            <person name="Goodhead I."/>
        </authorList>
    </citation>
    <scope>NUCLEOTIDE SEQUENCE [LARGE SCALE GENOMIC DNA]</scope>
    <source>
        <strain evidence="2">morsitans</strain>
    </source>
</reference>
<dbReference type="EMBL" id="LN854557">
    <property type="protein sequence ID" value="CRL43988.1"/>
    <property type="molecule type" value="Genomic_DNA"/>
</dbReference>
<dbReference type="AlphaFoldDB" id="A0A193QFR4"/>
<evidence type="ECO:0000313" key="2">
    <source>
        <dbReference type="Proteomes" id="UP000245838"/>
    </source>
</evidence>
<proteinExistence type="predicted"/>
<organism evidence="1 2">
    <name type="scientific">Sodalis glossinidius (strain morsitans)</name>
    <dbReference type="NCBI Taxonomy" id="343509"/>
    <lineage>
        <taxon>Bacteria</taxon>
        <taxon>Pseudomonadati</taxon>
        <taxon>Pseudomonadota</taxon>
        <taxon>Gammaproteobacteria</taxon>
        <taxon>Enterobacterales</taxon>
        <taxon>Bruguierivoracaceae</taxon>
        <taxon>Sodalis</taxon>
    </lineage>
</organism>
<protein>
    <submittedName>
        <fullName evidence="1">Uncharacterized protein</fullName>
    </submittedName>
</protein>
<evidence type="ECO:0000313" key="1">
    <source>
        <dbReference type="EMBL" id="CRL43988.1"/>
    </source>
</evidence>
<name>A0A193QFR4_SODGM</name>